<dbReference type="GO" id="GO:0008270">
    <property type="term" value="F:zinc ion binding"/>
    <property type="evidence" value="ECO:0007669"/>
    <property type="project" value="UniProtKB-KW"/>
</dbReference>
<evidence type="ECO:0000256" key="3">
    <source>
        <dbReference type="ARBA" id="ARBA00022833"/>
    </source>
</evidence>
<dbReference type="Gene3D" id="6.10.140.2220">
    <property type="match status" value="1"/>
</dbReference>
<dbReference type="EMBL" id="ML119663">
    <property type="protein sequence ID" value="RPA83706.1"/>
    <property type="molecule type" value="Genomic_DNA"/>
</dbReference>
<evidence type="ECO:0000313" key="6">
    <source>
        <dbReference type="EMBL" id="RPA83706.1"/>
    </source>
</evidence>
<feature type="domain" description="MYND-type" evidence="5">
    <location>
        <begin position="7"/>
        <end position="43"/>
    </location>
</feature>
<dbReference type="SUPFAM" id="SSF144232">
    <property type="entry name" value="HIT/MYND zinc finger-like"/>
    <property type="match status" value="1"/>
</dbReference>
<name>A0A3N4IDS6_ASCIM</name>
<dbReference type="OrthoDB" id="437457at2759"/>
<accession>A0A3N4IDS6</accession>
<protein>
    <recommendedName>
        <fullName evidence="5">MYND-type domain-containing protein</fullName>
    </recommendedName>
</protein>
<proteinExistence type="predicted"/>
<evidence type="ECO:0000256" key="4">
    <source>
        <dbReference type="PROSITE-ProRule" id="PRU00134"/>
    </source>
</evidence>
<keyword evidence="1" id="KW-0479">Metal-binding</keyword>
<sequence>MPTQTFCNLCGADCTKTCAACHETKYCGKECQATDWPTHKFLCKPYTTTFSDDARSDPEFRRFIYFPATQPKPEFVWLSTDPKSFTLAISSLLNSNTICLVEEVITVHPARETSTLPYKIILRSKKPPPSDSTTSEPFNQSLLSTLTPHLPGRLRYNSLLASATSLSGDPLDLNPSDLPSILYHIITDGADPLTGASSIPHIPAVKITCRGDQLRLSEPPFLPISLPITHPIFSSPHPPPSQILQKIGLPLLTHRLPPHPTWSHETHISGLSSTANAPASTLHLDIDPGSPSFGLPPIAWQENVGSVLVVREDHVPISATQVEMLCGFAEVHVLELCRKYMGTYGEEARIGWEVVEGEVTEDGLRRWVGRWNREHGEEEWVRVPHDDVLVKGRGERWRGWRGGRYRRRGRRRRWRRIRNVDGGEDGGGKRYWWIVRLNTVGTNRSPRRRGSIAWLAATNSIPTTSKSTSETGEKPSVAVVFCQTCQQSSDIHSSTAVANQNDSTNRRPINSPTTLFRSARETFVGLSESGNVFTAHLLGTTETHRVDLGLNGIYIGPAYAQNKANAVLVQNSDLDGAGQAYRLNLGRLCDELPGIRGLFSSRKIESFSYDKPALIVVSSAILSVTLSRISSACNVGMHLADGLPVLRRAYELSNFVGTIVCFAILVEPGRVGPLLLAALEREKEMLFHNMKSSKSAVFTNTTALAIISGVFGGDRRVIGAMGDPFFALLPHFLAAVYRQSIALRAPVVRLIRRLHDGCMEDAPVFRRGKKCCDRKQRLTLTSFLWDNSLFGREGWNSLSLEEIANESLTYTDELAVVARSEVKDRSQAAMGTAFGKEWIAHQECSWISQLRELLKGMSIPN</sequence>
<evidence type="ECO:0000313" key="7">
    <source>
        <dbReference type="Proteomes" id="UP000275078"/>
    </source>
</evidence>
<organism evidence="6 7">
    <name type="scientific">Ascobolus immersus RN42</name>
    <dbReference type="NCBI Taxonomy" id="1160509"/>
    <lineage>
        <taxon>Eukaryota</taxon>
        <taxon>Fungi</taxon>
        <taxon>Dikarya</taxon>
        <taxon>Ascomycota</taxon>
        <taxon>Pezizomycotina</taxon>
        <taxon>Pezizomycetes</taxon>
        <taxon>Pezizales</taxon>
        <taxon>Ascobolaceae</taxon>
        <taxon>Ascobolus</taxon>
    </lineage>
</organism>
<dbReference type="InterPro" id="IPR002893">
    <property type="entry name" value="Znf_MYND"/>
</dbReference>
<keyword evidence="7" id="KW-1185">Reference proteome</keyword>
<reference evidence="6 7" key="1">
    <citation type="journal article" date="2018" name="Nat. Ecol. Evol.">
        <title>Pezizomycetes genomes reveal the molecular basis of ectomycorrhizal truffle lifestyle.</title>
        <authorList>
            <person name="Murat C."/>
            <person name="Payen T."/>
            <person name="Noel B."/>
            <person name="Kuo A."/>
            <person name="Morin E."/>
            <person name="Chen J."/>
            <person name="Kohler A."/>
            <person name="Krizsan K."/>
            <person name="Balestrini R."/>
            <person name="Da Silva C."/>
            <person name="Montanini B."/>
            <person name="Hainaut M."/>
            <person name="Levati E."/>
            <person name="Barry K.W."/>
            <person name="Belfiori B."/>
            <person name="Cichocki N."/>
            <person name="Clum A."/>
            <person name="Dockter R.B."/>
            <person name="Fauchery L."/>
            <person name="Guy J."/>
            <person name="Iotti M."/>
            <person name="Le Tacon F."/>
            <person name="Lindquist E.A."/>
            <person name="Lipzen A."/>
            <person name="Malagnac F."/>
            <person name="Mello A."/>
            <person name="Molinier V."/>
            <person name="Miyauchi S."/>
            <person name="Poulain J."/>
            <person name="Riccioni C."/>
            <person name="Rubini A."/>
            <person name="Sitrit Y."/>
            <person name="Splivallo R."/>
            <person name="Traeger S."/>
            <person name="Wang M."/>
            <person name="Zifcakova L."/>
            <person name="Wipf D."/>
            <person name="Zambonelli A."/>
            <person name="Paolocci F."/>
            <person name="Nowrousian M."/>
            <person name="Ottonello S."/>
            <person name="Baldrian P."/>
            <person name="Spatafora J.W."/>
            <person name="Henrissat B."/>
            <person name="Nagy L.G."/>
            <person name="Aury J.M."/>
            <person name="Wincker P."/>
            <person name="Grigoriev I.V."/>
            <person name="Bonfante P."/>
            <person name="Martin F.M."/>
        </authorList>
    </citation>
    <scope>NUCLEOTIDE SEQUENCE [LARGE SCALE GENOMIC DNA]</scope>
    <source>
        <strain evidence="6 7">RN42</strain>
    </source>
</reference>
<dbReference type="Pfam" id="PF01753">
    <property type="entry name" value="zf-MYND"/>
    <property type="match status" value="1"/>
</dbReference>
<dbReference type="PROSITE" id="PS01360">
    <property type="entry name" value="ZF_MYND_1"/>
    <property type="match status" value="1"/>
</dbReference>
<dbReference type="Proteomes" id="UP000275078">
    <property type="component" value="Unassembled WGS sequence"/>
</dbReference>
<dbReference type="PROSITE" id="PS50865">
    <property type="entry name" value="ZF_MYND_2"/>
    <property type="match status" value="1"/>
</dbReference>
<keyword evidence="2 4" id="KW-0863">Zinc-finger</keyword>
<evidence type="ECO:0000256" key="2">
    <source>
        <dbReference type="ARBA" id="ARBA00022771"/>
    </source>
</evidence>
<dbReference type="STRING" id="1160509.A0A3N4IDS6"/>
<evidence type="ECO:0000259" key="5">
    <source>
        <dbReference type="PROSITE" id="PS50865"/>
    </source>
</evidence>
<evidence type="ECO:0000256" key="1">
    <source>
        <dbReference type="ARBA" id="ARBA00022723"/>
    </source>
</evidence>
<keyword evidence="3" id="KW-0862">Zinc</keyword>
<gene>
    <name evidence="6" type="ORF">BJ508DRAFT_324418</name>
</gene>
<dbReference type="AlphaFoldDB" id="A0A3N4IDS6"/>